<dbReference type="EMBL" id="JBBUTI010000009">
    <property type="protein sequence ID" value="MEK8047497.1"/>
    <property type="molecule type" value="Genomic_DNA"/>
</dbReference>
<evidence type="ECO:0000313" key="4">
    <source>
        <dbReference type="Proteomes" id="UP001379945"/>
    </source>
</evidence>
<dbReference type="Proteomes" id="UP001379945">
    <property type="component" value="Unassembled WGS sequence"/>
</dbReference>
<evidence type="ECO:0000256" key="1">
    <source>
        <dbReference type="ARBA" id="ARBA00007189"/>
    </source>
</evidence>
<evidence type="ECO:0000313" key="3">
    <source>
        <dbReference type="EMBL" id="MEK8047497.1"/>
    </source>
</evidence>
<organism evidence="3 4">
    <name type="scientific">Ideonella margarita</name>
    <dbReference type="NCBI Taxonomy" id="2984191"/>
    <lineage>
        <taxon>Bacteria</taxon>
        <taxon>Pseudomonadati</taxon>
        <taxon>Pseudomonadota</taxon>
        <taxon>Betaproteobacteria</taxon>
        <taxon>Burkholderiales</taxon>
        <taxon>Sphaerotilaceae</taxon>
        <taxon>Ideonella</taxon>
    </lineage>
</organism>
<reference evidence="3 4" key="1">
    <citation type="submission" date="2024-04" db="EMBL/GenBank/DDBJ databases">
        <title>Novel species of the genus Ideonella isolated from streams.</title>
        <authorList>
            <person name="Lu H."/>
        </authorList>
    </citation>
    <scope>NUCLEOTIDE SEQUENCE [LARGE SCALE GENOMIC DNA]</scope>
    <source>
        <strain evidence="3 4">LYT19W</strain>
    </source>
</reference>
<comment type="similarity">
    <text evidence="1">Belongs to the UPF0751 family.</text>
</comment>
<comment type="caution">
    <text evidence="3">The sequence shown here is derived from an EMBL/GenBank/DDBJ whole genome shotgun (WGS) entry which is preliminary data.</text>
</comment>
<proteinExistence type="inferred from homology"/>
<accession>A0ABU9CAN5</accession>
<name>A0ABU9CAN5_9BURK</name>
<protein>
    <submittedName>
        <fullName evidence="3">DUF2325 domain-containing protein</fullName>
    </submittedName>
</protein>
<sequence>MHTQSPHASAEPDGPYLASAVRLACCPTGSNPVPGTQVHGSRRRKLWELPVHAHCPVVGVCLPMEAVRQLVNKTVGDVGDASDHALHCGVNAECKQRSRVSEAVHKELDRRYALPLQQAKALKCTHTLTAHWRQMRGQGSAVAGALWAVLTHPRCDPVLETEVLQDIHMLQHQLGAADRADHARIRALLHENAVVARALASAQQRCTRLSEQHAQALAALQAEQVTLRGALIARTSELAQLQQAHAQLKATLPDLDSRLALKQQLAMQQERNQALQQTLSQLRMAHERLVAETDPPRAEPRAEQPVQKDAPVPVAAPTPTRWQDRAVLCVGGRPGAIPIYRELVEQAGGHFLHHDGGEQELLAKLDSTLAAADLVICQTGCISHNAYWRVKDHCKRTGKPCVYVDKPSASRLKRVLLEPSAPVAQSAQRSIASSRQ</sequence>
<evidence type="ECO:0000256" key="2">
    <source>
        <dbReference type="SAM" id="MobiDB-lite"/>
    </source>
</evidence>
<feature type="region of interest" description="Disordered" evidence="2">
    <location>
        <begin position="291"/>
        <end position="317"/>
    </location>
</feature>
<gene>
    <name evidence="3" type="ORF">AACH00_14130</name>
</gene>
<feature type="compositionally biased region" description="Basic and acidic residues" evidence="2">
    <location>
        <begin position="291"/>
        <end position="302"/>
    </location>
</feature>
<dbReference type="InterPro" id="IPR016772">
    <property type="entry name" value="UCP020408"/>
</dbReference>
<keyword evidence="4" id="KW-1185">Reference proteome</keyword>
<dbReference type="RefSeq" id="WP_341399804.1">
    <property type="nucleotide sequence ID" value="NZ_JBBUTI010000009.1"/>
</dbReference>
<dbReference type="Pfam" id="PF10087">
    <property type="entry name" value="DUF2325"/>
    <property type="match status" value="1"/>
</dbReference>